<feature type="compositionally biased region" description="Basic and acidic residues" evidence="1">
    <location>
        <begin position="19"/>
        <end position="32"/>
    </location>
</feature>
<proteinExistence type="predicted"/>
<comment type="caution">
    <text evidence="2">The sequence shown here is derived from an EMBL/GenBank/DDBJ whole genome shotgun (WGS) entry which is preliminary data.</text>
</comment>
<dbReference type="EMBL" id="BSRZ01000001">
    <property type="protein sequence ID" value="GLW62336.1"/>
    <property type="molecule type" value="Genomic_DNA"/>
</dbReference>
<feature type="region of interest" description="Disordered" evidence="1">
    <location>
        <begin position="110"/>
        <end position="184"/>
    </location>
</feature>
<feature type="compositionally biased region" description="Polar residues" evidence="1">
    <location>
        <begin position="173"/>
        <end position="184"/>
    </location>
</feature>
<keyword evidence="3" id="KW-1185">Reference proteome</keyword>
<feature type="compositionally biased region" description="Pro residues" evidence="1">
    <location>
        <begin position="148"/>
        <end position="158"/>
    </location>
</feature>
<protein>
    <submittedName>
        <fullName evidence="2">Uncharacterized protein</fullName>
    </submittedName>
</protein>
<sequence>MPRQGSNGAHPALRRARAGRSERTGAPRENAHTKVSPVTSPRTGGARWAAARIGGGVAGAALGRLASRLLAPLSRRTARRLGLPQNAVAWLVQTVMPVVTSLAAERLAVRRRRRADRRDAIPRHGRGRGTRRPHGSRERHGPRRRGEPPVPGHAPPSRDPGGRGRRTAKVSKRTLTSLSPAARR</sequence>
<dbReference type="AlphaFoldDB" id="A0A9W6PSC4"/>
<feature type="region of interest" description="Disordered" evidence="1">
    <location>
        <begin position="1"/>
        <end position="43"/>
    </location>
</feature>
<feature type="compositionally biased region" description="Basic residues" evidence="1">
    <location>
        <begin position="163"/>
        <end position="172"/>
    </location>
</feature>
<feature type="compositionally biased region" description="Basic and acidic residues" evidence="1">
    <location>
        <begin position="135"/>
        <end position="147"/>
    </location>
</feature>
<gene>
    <name evidence="2" type="ORF">Arub01_05800</name>
</gene>
<name>A0A9W6PSC4_9ACTN</name>
<dbReference type="Proteomes" id="UP001165124">
    <property type="component" value="Unassembled WGS sequence"/>
</dbReference>
<reference evidence="2" key="1">
    <citation type="submission" date="2023-02" db="EMBL/GenBank/DDBJ databases">
        <title>Actinomadura rubrobrunea NBRC 14622.</title>
        <authorList>
            <person name="Ichikawa N."/>
            <person name="Sato H."/>
            <person name="Tonouchi N."/>
        </authorList>
    </citation>
    <scope>NUCLEOTIDE SEQUENCE</scope>
    <source>
        <strain evidence="2">NBRC 14622</strain>
    </source>
</reference>
<evidence type="ECO:0000313" key="3">
    <source>
        <dbReference type="Proteomes" id="UP001165124"/>
    </source>
</evidence>
<accession>A0A9W6PSC4</accession>
<feature type="compositionally biased region" description="Basic residues" evidence="1">
    <location>
        <begin position="123"/>
        <end position="134"/>
    </location>
</feature>
<evidence type="ECO:0000313" key="2">
    <source>
        <dbReference type="EMBL" id="GLW62336.1"/>
    </source>
</evidence>
<evidence type="ECO:0000256" key="1">
    <source>
        <dbReference type="SAM" id="MobiDB-lite"/>
    </source>
</evidence>
<organism evidence="2 3">
    <name type="scientific">Actinomadura rubrobrunea</name>
    <dbReference type="NCBI Taxonomy" id="115335"/>
    <lineage>
        <taxon>Bacteria</taxon>
        <taxon>Bacillati</taxon>
        <taxon>Actinomycetota</taxon>
        <taxon>Actinomycetes</taxon>
        <taxon>Streptosporangiales</taxon>
        <taxon>Thermomonosporaceae</taxon>
        <taxon>Actinomadura</taxon>
    </lineage>
</organism>